<dbReference type="AlphaFoldDB" id="A0A7N9CZR0"/>
<reference evidence="2 3" key="1">
    <citation type="submission" date="2013-03" db="EMBL/GenBank/DDBJ databases">
        <authorList>
            <person name="Warren W."/>
            <person name="Wilson R.K."/>
        </authorList>
    </citation>
    <scope>NUCLEOTIDE SEQUENCE</scope>
</reference>
<dbReference type="PANTHER" id="PTHR12138:SF152">
    <property type="entry name" value="C2H2-TYPE DOMAIN-CONTAINING PROTEIN"/>
    <property type="match status" value="1"/>
</dbReference>
<dbReference type="Ensembl" id="ENSMFAT00000098177.1">
    <property type="protein sequence ID" value="ENSMFAP00000058433.1"/>
    <property type="gene ID" value="ENSMFAG00000061891.1"/>
</dbReference>
<keyword evidence="1" id="KW-0472">Membrane</keyword>
<name>A0A7N9CZR0_MACFA</name>
<dbReference type="PRINTS" id="PR02045">
    <property type="entry name" value="F138DOMAIN"/>
</dbReference>
<dbReference type="GeneTree" id="ENSGT01150000286943"/>
<keyword evidence="1" id="KW-0812">Transmembrane</keyword>
<evidence type="ECO:0000313" key="2">
    <source>
        <dbReference type="Ensembl" id="ENSMFAP00000058433.1"/>
    </source>
</evidence>
<evidence type="ECO:0000256" key="1">
    <source>
        <dbReference type="SAM" id="Phobius"/>
    </source>
</evidence>
<sequence>RAARDDRNTFPGHPNSNCIFFPLLFFFFFLCFSPPPPPPPPPSSSSFFLRQDLALLPRLECNGTILAHCNLHLLGSNRSPALLSQIVGTTGVHHHTRLIFIVLVETGFCCVGQAGLKLLTSGDPPALASQSARITGVSTTSGPCAFLHT</sequence>
<evidence type="ECO:0000313" key="3">
    <source>
        <dbReference type="Proteomes" id="UP000233100"/>
    </source>
</evidence>
<keyword evidence="1" id="KW-1133">Transmembrane helix</keyword>
<proteinExistence type="predicted"/>
<feature type="transmembrane region" description="Helical" evidence="1">
    <location>
        <begin position="17"/>
        <end position="35"/>
    </location>
</feature>
<keyword evidence="3" id="KW-1185">Reference proteome</keyword>
<protein>
    <submittedName>
        <fullName evidence="2">Uncharacterized protein</fullName>
    </submittedName>
</protein>
<accession>A0A7N9CZR0</accession>
<dbReference type="PANTHER" id="PTHR12138">
    <property type="entry name" value="PRIMATE-EXPANDED PROTEIN FAMILY"/>
    <property type="match status" value="1"/>
</dbReference>
<organism evidence="2 3">
    <name type="scientific">Macaca fascicularis</name>
    <name type="common">Crab-eating macaque</name>
    <name type="synonym">Cynomolgus monkey</name>
    <dbReference type="NCBI Taxonomy" id="9541"/>
    <lineage>
        <taxon>Eukaryota</taxon>
        <taxon>Metazoa</taxon>
        <taxon>Chordata</taxon>
        <taxon>Craniata</taxon>
        <taxon>Vertebrata</taxon>
        <taxon>Euteleostomi</taxon>
        <taxon>Mammalia</taxon>
        <taxon>Eutheria</taxon>
        <taxon>Euarchontoglires</taxon>
        <taxon>Primates</taxon>
        <taxon>Haplorrhini</taxon>
        <taxon>Catarrhini</taxon>
        <taxon>Cercopithecidae</taxon>
        <taxon>Cercopithecinae</taxon>
        <taxon>Macaca</taxon>
    </lineage>
</organism>
<reference evidence="2" key="3">
    <citation type="submission" date="2025-09" db="UniProtKB">
        <authorList>
            <consortium name="Ensembl"/>
        </authorList>
    </citation>
    <scope>IDENTIFICATION</scope>
</reference>
<reference evidence="2" key="2">
    <citation type="submission" date="2025-08" db="UniProtKB">
        <authorList>
            <consortium name="Ensembl"/>
        </authorList>
    </citation>
    <scope>IDENTIFICATION</scope>
</reference>
<dbReference type="Proteomes" id="UP000233100">
    <property type="component" value="Chromosome 10"/>
</dbReference>